<dbReference type="Proteomes" id="UP000799118">
    <property type="component" value="Unassembled WGS sequence"/>
</dbReference>
<reference evidence="4" key="1">
    <citation type="journal article" date="2019" name="Environ. Microbiol.">
        <title>Fungal ecological strategies reflected in gene transcription - a case study of two litter decomposers.</title>
        <authorList>
            <person name="Barbi F."/>
            <person name="Kohler A."/>
            <person name="Barry K."/>
            <person name="Baskaran P."/>
            <person name="Daum C."/>
            <person name="Fauchery L."/>
            <person name="Ihrmark K."/>
            <person name="Kuo A."/>
            <person name="LaButti K."/>
            <person name="Lipzen A."/>
            <person name="Morin E."/>
            <person name="Grigoriev I.V."/>
            <person name="Henrissat B."/>
            <person name="Lindahl B."/>
            <person name="Martin F."/>
        </authorList>
    </citation>
    <scope>NUCLEOTIDE SEQUENCE</scope>
    <source>
        <strain evidence="4">JB14</strain>
    </source>
</reference>
<evidence type="ECO:0008006" key="6">
    <source>
        <dbReference type="Google" id="ProtNLM"/>
    </source>
</evidence>
<evidence type="ECO:0000256" key="1">
    <source>
        <dbReference type="SAM" id="SignalP"/>
    </source>
</evidence>
<dbReference type="Pfam" id="PF25581">
    <property type="entry name" value="AsqO_C"/>
    <property type="match status" value="1"/>
</dbReference>
<dbReference type="InterPro" id="IPR057722">
    <property type="entry name" value="AsqO/PenF-like_C"/>
</dbReference>
<feature type="domain" description="Diels-Alderase N-terminal" evidence="2">
    <location>
        <begin position="26"/>
        <end position="232"/>
    </location>
</feature>
<evidence type="ECO:0000259" key="2">
    <source>
        <dbReference type="Pfam" id="PF24137"/>
    </source>
</evidence>
<feature type="chain" id="PRO_5025674740" description="AttH domain-containing protein" evidence="1">
    <location>
        <begin position="22"/>
        <end position="367"/>
    </location>
</feature>
<dbReference type="SUPFAM" id="SSF159245">
    <property type="entry name" value="AttH-like"/>
    <property type="match status" value="1"/>
</dbReference>
<dbReference type="OrthoDB" id="5344254at2759"/>
<evidence type="ECO:0000259" key="3">
    <source>
        <dbReference type="Pfam" id="PF25581"/>
    </source>
</evidence>
<accession>A0A6A4IGJ3</accession>
<dbReference type="InterPro" id="IPR056402">
    <property type="entry name" value="DA_N"/>
</dbReference>
<evidence type="ECO:0000313" key="4">
    <source>
        <dbReference type="EMBL" id="KAE9409716.1"/>
    </source>
</evidence>
<feature type="domain" description="AsqO/PenF-like C-terminal" evidence="3">
    <location>
        <begin position="240"/>
        <end position="365"/>
    </location>
</feature>
<name>A0A6A4IGJ3_9AGAR</name>
<gene>
    <name evidence="4" type="ORF">BT96DRAFT_913220</name>
</gene>
<feature type="signal peptide" evidence="1">
    <location>
        <begin position="1"/>
        <end position="21"/>
    </location>
</feature>
<sequence length="367" mass="39425">MKKPSITLLSLVANFLCATCAQSSFKSISIPPTISNTTSVAQFISDSSFDGPKVTNINSSSYDWWYFDAVSLDSNYSIVAVFYASPSTSFIGAESATDILEVQIRVQTPEEDVFFAVDSPSATAGKLTLDGNDITGDWEGTGSRFLGRDLTCYNVTFDSDAAEELGISGFISMTSIAPPHYPCSPAKEGVNMELFPHVGWANAVPDAETIIELNINGTSVSFTGSGYHDKNWGDVAFDHAVTSWYWGHGRVGPYSLVWFDGISSNGTEYTSGYLSEKGKILGTTCGSTVQVRPINATYPPGLGSDPDGFNITIDLGGGKVFEAIASGDHVLLNEEGAYMRWSGSISGGFRENEETYTGSSVFEQFTF</sequence>
<evidence type="ECO:0000313" key="5">
    <source>
        <dbReference type="Proteomes" id="UP000799118"/>
    </source>
</evidence>
<keyword evidence="5" id="KW-1185">Reference proteome</keyword>
<proteinExistence type="predicted"/>
<dbReference type="EMBL" id="ML769387">
    <property type="protein sequence ID" value="KAE9409716.1"/>
    <property type="molecule type" value="Genomic_DNA"/>
</dbReference>
<dbReference type="AlphaFoldDB" id="A0A6A4IGJ3"/>
<keyword evidence="1" id="KW-0732">Signal</keyword>
<protein>
    <recommendedName>
        <fullName evidence="6">AttH domain-containing protein</fullName>
    </recommendedName>
</protein>
<organism evidence="4 5">
    <name type="scientific">Gymnopus androsaceus JB14</name>
    <dbReference type="NCBI Taxonomy" id="1447944"/>
    <lineage>
        <taxon>Eukaryota</taxon>
        <taxon>Fungi</taxon>
        <taxon>Dikarya</taxon>
        <taxon>Basidiomycota</taxon>
        <taxon>Agaricomycotina</taxon>
        <taxon>Agaricomycetes</taxon>
        <taxon>Agaricomycetidae</taxon>
        <taxon>Agaricales</taxon>
        <taxon>Marasmiineae</taxon>
        <taxon>Omphalotaceae</taxon>
        <taxon>Gymnopus</taxon>
    </lineage>
</organism>
<dbReference type="Pfam" id="PF24137">
    <property type="entry name" value="DA_N"/>
    <property type="match status" value="1"/>
</dbReference>